<dbReference type="EMBL" id="KV425925">
    <property type="protein sequence ID" value="KZV97850.1"/>
    <property type="molecule type" value="Genomic_DNA"/>
</dbReference>
<dbReference type="Proteomes" id="UP000077266">
    <property type="component" value="Unassembled WGS sequence"/>
</dbReference>
<keyword evidence="4" id="KW-1185">Reference proteome</keyword>
<dbReference type="PANTHER" id="PTHR48081">
    <property type="entry name" value="AB HYDROLASE SUPERFAMILY PROTEIN C4A8.06C"/>
    <property type="match status" value="1"/>
</dbReference>
<dbReference type="STRING" id="1314781.A0A165LHH1"/>
<dbReference type="GO" id="GO:0016787">
    <property type="term" value="F:hydrolase activity"/>
    <property type="evidence" value="ECO:0007669"/>
    <property type="project" value="UniProtKB-KW"/>
</dbReference>
<dbReference type="PANTHER" id="PTHR48081:SF8">
    <property type="entry name" value="ALPHA_BETA HYDROLASE FOLD-3 DOMAIN-CONTAINING PROTEIN-RELATED"/>
    <property type="match status" value="1"/>
</dbReference>
<dbReference type="InterPro" id="IPR029058">
    <property type="entry name" value="AB_hydrolase_fold"/>
</dbReference>
<dbReference type="OrthoDB" id="408631at2759"/>
<gene>
    <name evidence="3" type="ORF">EXIGLDRAFT_832598</name>
</gene>
<evidence type="ECO:0000313" key="3">
    <source>
        <dbReference type="EMBL" id="KZV97850.1"/>
    </source>
</evidence>
<accession>A0A165LHH1</accession>
<dbReference type="Pfam" id="PF07859">
    <property type="entry name" value="Abhydrolase_3"/>
    <property type="match status" value="2"/>
</dbReference>
<dbReference type="AlphaFoldDB" id="A0A165LHH1"/>
<name>A0A165LHH1_EXIGL</name>
<proteinExistence type="predicted"/>
<feature type="domain" description="Alpha/beta hydrolase fold-3" evidence="2">
    <location>
        <begin position="110"/>
        <end position="150"/>
    </location>
</feature>
<sequence>MADTSPFLRRPANEAGPSSISASGDARDGPWASLNTSSLWSLSTKVWTYTFGWFLQTAVYVLTLDHDVRYLFRKHCRTVWIDTPETGRCRLLLHYPRRRMTERSDASGVVVHFHGGGWAICRPEMEYELAQRMADELGVLVISPDYRKAPCSCTSPLSRGASRSTSIAQYPYPHALLQAHAVLMWIASGGLNGHPGNHHVDPTRIALTGSSAGGNLAASLTLLCIHRPLPNNAQIVGLGLNYPVLDAATPYVSKLSGIDAKIVLPPWFSRFILHAYLPPPRSVRDPYVSPFQAPREDLQRFPTTAIVTASQDYLSTEGDAFARTLKECGVRVAHRRFEEVGHAFDLMPTLDWARRRRNKKATEEAYDMFVQSFMDLLQ</sequence>
<organism evidence="3 4">
    <name type="scientific">Exidia glandulosa HHB12029</name>
    <dbReference type="NCBI Taxonomy" id="1314781"/>
    <lineage>
        <taxon>Eukaryota</taxon>
        <taxon>Fungi</taxon>
        <taxon>Dikarya</taxon>
        <taxon>Basidiomycota</taxon>
        <taxon>Agaricomycotina</taxon>
        <taxon>Agaricomycetes</taxon>
        <taxon>Auriculariales</taxon>
        <taxon>Exidiaceae</taxon>
        <taxon>Exidia</taxon>
    </lineage>
</organism>
<dbReference type="SUPFAM" id="SSF53474">
    <property type="entry name" value="alpha/beta-Hydrolases"/>
    <property type="match status" value="1"/>
</dbReference>
<feature type="domain" description="Alpha/beta hydrolase fold-3" evidence="2">
    <location>
        <begin position="169"/>
        <end position="344"/>
    </location>
</feature>
<protein>
    <recommendedName>
        <fullName evidence="2">Alpha/beta hydrolase fold-3 domain-containing protein</fullName>
    </recommendedName>
</protein>
<keyword evidence="1" id="KW-0378">Hydrolase</keyword>
<evidence type="ECO:0000313" key="4">
    <source>
        <dbReference type="Proteomes" id="UP000077266"/>
    </source>
</evidence>
<dbReference type="InParanoid" id="A0A165LHH1"/>
<dbReference type="Gene3D" id="3.40.50.1820">
    <property type="entry name" value="alpha/beta hydrolase"/>
    <property type="match status" value="1"/>
</dbReference>
<dbReference type="InterPro" id="IPR013094">
    <property type="entry name" value="AB_hydrolase_3"/>
</dbReference>
<reference evidence="3 4" key="1">
    <citation type="journal article" date="2016" name="Mol. Biol. Evol.">
        <title>Comparative Genomics of Early-Diverging Mushroom-Forming Fungi Provides Insights into the Origins of Lignocellulose Decay Capabilities.</title>
        <authorList>
            <person name="Nagy L.G."/>
            <person name="Riley R."/>
            <person name="Tritt A."/>
            <person name="Adam C."/>
            <person name="Daum C."/>
            <person name="Floudas D."/>
            <person name="Sun H."/>
            <person name="Yadav J.S."/>
            <person name="Pangilinan J."/>
            <person name="Larsson K.H."/>
            <person name="Matsuura K."/>
            <person name="Barry K."/>
            <person name="Labutti K."/>
            <person name="Kuo R."/>
            <person name="Ohm R.A."/>
            <person name="Bhattacharya S.S."/>
            <person name="Shirouzu T."/>
            <person name="Yoshinaga Y."/>
            <person name="Martin F.M."/>
            <person name="Grigoriev I.V."/>
            <person name="Hibbett D.S."/>
        </authorList>
    </citation>
    <scope>NUCLEOTIDE SEQUENCE [LARGE SCALE GENOMIC DNA]</scope>
    <source>
        <strain evidence="3 4">HHB12029</strain>
    </source>
</reference>
<evidence type="ECO:0000256" key="1">
    <source>
        <dbReference type="ARBA" id="ARBA00022801"/>
    </source>
</evidence>
<evidence type="ECO:0000259" key="2">
    <source>
        <dbReference type="Pfam" id="PF07859"/>
    </source>
</evidence>
<dbReference type="InterPro" id="IPR050300">
    <property type="entry name" value="GDXG_lipolytic_enzyme"/>
</dbReference>